<evidence type="ECO:0000259" key="4">
    <source>
        <dbReference type="Pfam" id="PF01807"/>
    </source>
</evidence>
<keyword evidence="3" id="KW-0862">Zinc</keyword>
<dbReference type="EMBL" id="PFMY01000029">
    <property type="protein sequence ID" value="PIZ27786.1"/>
    <property type="molecule type" value="Genomic_DNA"/>
</dbReference>
<reference evidence="6" key="1">
    <citation type="submission" date="2017-09" db="EMBL/GenBank/DDBJ databases">
        <title>Depth-based differentiation of microbial function through sediment-hosted aquifers and enrichment of novel symbionts in the deep terrestrial subsurface.</title>
        <authorList>
            <person name="Probst A.J."/>
            <person name="Ladd B."/>
            <person name="Jarett J.K."/>
            <person name="Geller-Mcgrath D.E."/>
            <person name="Sieber C.M.K."/>
            <person name="Emerson J.B."/>
            <person name="Anantharaman K."/>
            <person name="Thomas B.C."/>
            <person name="Malmstrom R."/>
            <person name="Stieglmeier M."/>
            <person name="Klingl A."/>
            <person name="Woyke T."/>
            <person name="Ryan C.M."/>
            <person name="Banfield J.F."/>
        </authorList>
    </citation>
    <scope>NUCLEOTIDE SEQUENCE [LARGE SCALE GENOMIC DNA]</scope>
</reference>
<dbReference type="GO" id="GO:0006269">
    <property type="term" value="P:DNA replication, synthesis of primer"/>
    <property type="evidence" value="ECO:0007669"/>
    <property type="project" value="TreeGrafter"/>
</dbReference>
<keyword evidence="1" id="KW-0479">Metal-binding</keyword>
<comment type="caution">
    <text evidence="5">The sequence shown here is derived from an EMBL/GenBank/DDBJ whole genome shotgun (WGS) entry which is preliminary data.</text>
</comment>
<dbReference type="Proteomes" id="UP000231332">
    <property type="component" value="Unassembled WGS sequence"/>
</dbReference>
<dbReference type="GO" id="GO:0008270">
    <property type="term" value="F:zinc ion binding"/>
    <property type="evidence" value="ECO:0007669"/>
    <property type="project" value="UniProtKB-KW"/>
</dbReference>
<evidence type="ECO:0000256" key="3">
    <source>
        <dbReference type="ARBA" id="ARBA00022833"/>
    </source>
</evidence>
<evidence type="ECO:0000313" key="5">
    <source>
        <dbReference type="EMBL" id="PIZ27786.1"/>
    </source>
</evidence>
<accession>A0A2M7SXC6</accession>
<dbReference type="GO" id="GO:0005737">
    <property type="term" value="C:cytoplasm"/>
    <property type="evidence" value="ECO:0007669"/>
    <property type="project" value="TreeGrafter"/>
</dbReference>
<dbReference type="InterPro" id="IPR036977">
    <property type="entry name" value="DNA_primase_Znf_CHC2"/>
</dbReference>
<evidence type="ECO:0000256" key="1">
    <source>
        <dbReference type="ARBA" id="ARBA00022723"/>
    </source>
</evidence>
<proteinExistence type="predicted"/>
<dbReference type="GO" id="GO:0003677">
    <property type="term" value="F:DNA binding"/>
    <property type="evidence" value="ECO:0007669"/>
    <property type="project" value="InterPro"/>
</dbReference>
<organism evidence="5 6">
    <name type="scientific">Candidatus Berkelbacteria bacterium CG_4_10_14_0_8_um_filter_42_34</name>
    <dbReference type="NCBI Taxonomy" id="1974502"/>
    <lineage>
        <taxon>Bacteria</taxon>
        <taxon>Candidatus Berkelbacteria</taxon>
    </lineage>
</organism>
<gene>
    <name evidence="5" type="ORF">COY45_00590</name>
</gene>
<keyword evidence="2" id="KW-0863">Zinc-finger</keyword>
<dbReference type="SUPFAM" id="SSF57783">
    <property type="entry name" value="Zinc beta-ribbon"/>
    <property type="match status" value="1"/>
</dbReference>
<dbReference type="InterPro" id="IPR050219">
    <property type="entry name" value="DnaG_primase"/>
</dbReference>
<name>A0A2M7SXC6_9BACT</name>
<dbReference type="Gene3D" id="3.90.580.10">
    <property type="entry name" value="Zinc finger, CHC2-type domain"/>
    <property type="match status" value="1"/>
</dbReference>
<evidence type="ECO:0000313" key="6">
    <source>
        <dbReference type="Proteomes" id="UP000231332"/>
    </source>
</evidence>
<feature type="non-terminal residue" evidence="5">
    <location>
        <position position="1"/>
    </location>
</feature>
<dbReference type="GO" id="GO:0003899">
    <property type="term" value="F:DNA-directed RNA polymerase activity"/>
    <property type="evidence" value="ECO:0007669"/>
    <property type="project" value="InterPro"/>
</dbReference>
<evidence type="ECO:0000256" key="2">
    <source>
        <dbReference type="ARBA" id="ARBA00022771"/>
    </source>
</evidence>
<dbReference type="PANTHER" id="PTHR30313">
    <property type="entry name" value="DNA PRIMASE"/>
    <property type="match status" value="1"/>
</dbReference>
<dbReference type="InterPro" id="IPR002694">
    <property type="entry name" value="Znf_CHC2"/>
</dbReference>
<protein>
    <recommendedName>
        <fullName evidence="4">Zinc finger CHC2-type domain-containing protein</fullName>
    </recommendedName>
</protein>
<dbReference type="Pfam" id="PF01807">
    <property type="entry name" value="Zn_ribbon_DnaG"/>
    <property type="match status" value="1"/>
</dbReference>
<feature type="domain" description="Zinc finger CHC2-type" evidence="4">
    <location>
        <begin position="8"/>
        <end position="49"/>
    </location>
</feature>
<sequence>RYIGFMDEVEEVKSKIDIVDLIGGYLTLKKAGVNYKALCPFHSEKTPLLWFRRRGRVLNASDVQRVEMSTLLLKKSRGWNFTTR</sequence>
<dbReference type="PANTHER" id="PTHR30313:SF2">
    <property type="entry name" value="DNA PRIMASE"/>
    <property type="match status" value="1"/>
</dbReference>
<dbReference type="AlphaFoldDB" id="A0A2M7SXC6"/>